<evidence type="ECO:0000313" key="3">
    <source>
        <dbReference type="EMBL" id="MBM9468080.1"/>
    </source>
</evidence>
<evidence type="ECO:0000259" key="2">
    <source>
        <dbReference type="Pfam" id="PF00586"/>
    </source>
</evidence>
<feature type="domain" description="PurM-like N-terminal" evidence="2">
    <location>
        <begin position="28"/>
        <end position="138"/>
    </location>
</feature>
<dbReference type="Gene3D" id="3.90.650.10">
    <property type="entry name" value="PurM-like C-terminal domain"/>
    <property type="match status" value="1"/>
</dbReference>
<dbReference type="GO" id="GO:0009030">
    <property type="term" value="F:thiamine-phosphate kinase activity"/>
    <property type="evidence" value="ECO:0007669"/>
    <property type="project" value="UniProtKB-UniRule"/>
</dbReference>
<protein>
    <recommendedName>
        <fullName evidence="1">Thiamine-monophosphate kinase</fullName>
        <shortName evidence="1">TMP kinase</shortName>
        <shortName evidence="1">Thiamine-phosphate kinase</shortName>
        <ecNumber evidence="1">2.7.4.16</ecNumber>
    </recommendedName>
</protein>
<feature type="binding site" evidence="1">
    <location>
        <position position="44"/>
    </location>
    <ligand>
        <name>Mg(2+)</name>
        <dbReference type="ChEBI" id="CHEBI:18420"/>
        <label>4</label>
    </ligand>
</feature>
<dbReference type="NCBIfam" id="NF004351">
    <property type="entry name" value="PRK05731.1-4"/>
    <property type="match status" value="1"/>
</dbReference>
<dbReference type="EMBL" id="JAERWK010000016">
    <property type="protein sequence ID" value="MBM9468080.1"/>
    <property type="molecule type" value="Genomic_DNA"/>
</dbReference>
<dbReference type="AlphaFoldDB" id="A0A938YHU9"/>
<feature type="binding site" evidence="1">
    <location>
        <position position="30"/>
    </location>
    <ligand>
        <name>Mg(2+)</name>
        <dbReference type="ChEBI" id="CHEBI:18420"/>
        <label>4</label>
    </ligand>
</feature>
<keyword evidence="1" id="KW-0479">Metal-binding</keyword>
<feature type="binding site" evidence="1">
    <location>
        <position position="263"/>
    </location>
    <ligand>
        <name>substrate</name>
    </ligand>
</feature>
<evidence type="ECO:0000313" key="4">
    <source>
        <dbReference type="Proteomes" id="UP000663792"/>
    </source>
</evidence>
<comment type="similarity">
    <text evidence="1">Belongs to the thiamine-monophosphate kinase family.</text>
</comment>
<dbReference type="SUPFAM" id="SSF56042">
    <property type="entry name" value="PurM C-terminal domain-like"/>
    <property type="match status" value="1"/>
</dbReference>
<feature type="binding site" evidence="1">
    <location>
        <position position="148"/>
    </location>
    <ligand>
        <name>ATP</name>
        <dbReference type="ChEBI" id="CHEBI:30616"/>
    </ligand>
</feature>
<dbReference type="Proteomes" id="UP000663792">
    <property type="component" value="Unassembled WGS sequence"/>
</dbReference>
<dbReference type="SUPFAM" id="SSF55326">
    <property type="entry name" value="PurM N-terminal domain-like"/>
    <property type="match status" value="1"/>
</dbReference>
<dbReference type="PIRSF" id="PIRSF005303">
    <property type="entry name" value="Thiam_monoph_kin"/>
    <property type="match status" value="1"/>
</dbReference>
<organism evidence="3 4">
    <name type="scientific">Nakamurella leprariae</name>
    <dbReference type="NCBI Taxonomy" id="2803911"/>
    <lineage>
        <taxon>Bacteria</taxon>
        <taxon>Bacillati</taxon>
        <taxon>Actinomycetota</taxon>
        <taxon>Actinomycetes</taxon>
        <taxon>Nakamurellales</taxon>
        <taxon>Nakamurellaceae</taxon>
        <taxon>Nakamurella</taxon>
    </lineage>
</organism>
<dbReference type="Gene3D" id="3.30.1330.10">
    <property type="entry name" value="PurM-like, N-terminal domain"/>
    <property type="match status" value="1"/>
</dbReference>
<sequence>MSDAGEFSVIDAIVAGAAQPATTVLGPGDDAAVLAVPSGRTVATVDVLVDGVHFRTDWATGEQIGRRAALASLADVAAMGARPTALLVGVCAPADTPIELVTGIGRGLQAEAQAAGAGLVGGDLTSSPVLTISVTALGEPVDAEPVLRSGARPGDVVAVCGRLGWAAAGLDVLSRGFRSPAAVVNAYRVPEPPLAAGPVAAVAGATAMIDVSDGLLADVGHIADASGVRIDLSATALTPAPRLLEVASALGRNASTWVLTGGDDHALVATFPAGAALPDGWQPIGTVLEDADGQTPDSAPDTVPDLASGVRVTVDGQSHTGAAGWDHFGRPG</sequence>
<dbReference type="GO" id="GO:0009228">
    <property type="term" value="P:thiamine biosynthetic process"/>
    <property type="evidence" value="ECO:0007669"/>
    <property type="project" value="UniProtKB-KW"/>
</dbReference>
<keyword evidence="1" id="KW-0067">ATP-binding</keyword>
<comment type="caution">
    <text evidence="1">Lacks conserved residue(s) required for the propagation of feature annotation.</text>
</comment>
<dbReference type="PANTHER" id="PTHR30270">
    <property type="entry name" value="THIAMINE-MONOPHOSPHATE KINASE"/>
    <property type="match status" value="1"/>
</dbReference>
<comment type="pathway">
    <text evidence="1">Cofactor biosynthesis; thiamine diphosphate biosynthesis; thiamine diphosphate from thiamine phosphate: step 1/1.</text>
</comment>
<dbReference type="InterPro" id="IPR006283">
    <property type="entry name" value="ThiL-like"/>
</dbReference>
<dbReference type="EC" id="2.7.4.16" evidence="1"/>
<dbReference type="NCBIfam" id="TIGR01379">
    <property type="entry name" value="thiL"/>
    <property type="match status" value="1"/>
</dbReference>
<feature type="binding site" evidence="1">
    <location>
        <position position="46"/>
    </location>
    <ligand>
        <name>Mg(2+)</name>
        <dbReference type="ChEBI" id="CHEBI:18420"/>
        <label>1</label>
    </ligand>
</feature>
<name>A0A938YHU9_9ACTN</name>
<comment type="function">
    <text evidence="1">Catalyzes the ATP-dependent phosphorylation of thiamine-monophosphate (TMP) to form thiamine-pyrophosphate (TPP), the active form of vitamin B1.</text>
</comment>
<feature type="binding site" evidence="1">
    <location>
        <position position="213"/>
    </location>
    <ligand>
        <name>Mg(2+)</name>
        <dbReference type="ChEBI" id="CHEBI:18420"/>
        <label>5</label>
    </ligand>
</feature>
<keyword evidence="1" id="KW-0784">Thiamine biosynthesis</keyword>
<dbReference type="GO" id="GO:0000287">
    <property type="term" value="F:magnesium ion binding"/>
    <property type="evidence" value="ECO:0007669"/>
    <property type="project" value="UniProtKB-UniRule"/>
</dbReference>
<dbReference type="HAMAP" id="MF_02128">
    <property type="entry name" value="TMP_kinase"/>
    <property type="match status" value="1"/>
</dbReference>
<feature type="binding site" evidence="1">
    <location>
        <position position="212"/>
    </location>
    <ligand>
        <name>ATP</name>
        <dbReference type="ChEBI" id="CHEBI:30616"/>
    </ligand>
</feature>
<feature type="binding site" evidence="1">
    <location>
        <begin position="122"/>
        <end position="123"/>
    </location>
    <ligand>
        <name>ATP</name>
        <dbReference type="ChEBI" id="CHEBI:30616"/>
    </ligand>
</feature>
<dbReference type="GO" id="GO:0005524">
    <property type="term" value="F:ATP binding"/>
    <property type="evidence" value="ECO:0007669"/>
    <property type="project" value="UniProtKB-UniRule"/>
</dbReference>
<comment type="caution">
    <text evidence="3">The sequence shown here is derived from an EMBL/GenBank/DDBJ whole genome shotgun (WGS) entry which is preliminary data.</text>
</comment>
<keyword evidence="1" id="KW-0547">Nucleotide-binding</keyword>
<dbReference type="GO" id="GO:0009229">
    <property type="term" value="P:thiamine diphosphate biosynthetic process"/>
    <property type="evidence" value="ECO:0007669"/>
    <property type="project" value="UniProtKB-UniRule"/>
</dbReference>
<feature type="binding site" evidence="1">
    <location>
        <position position="75"/>
    </location>
    <ligand>
        <name>Mg(2+)</name>
        <dbReference type="ChEBI" id="CHEBI:18420"/>
        <label>4</label>
    </ligand>
</feature>
<dbReference type="PANTHER" id="PTHR30270:SF0">
    <property type="entry name" value="THIAMINE-MONOPHOSPHATE KINASE"/>
    <property type="match status" value="1"/>
</dbReference>
<feature type="binding site" evidence="1">
    <location>
        <position position="53"/>
    </location>
    <ligand>
        <name>substrate</name>
    </ligand>
</feature>
<dbReference type="InterPro" id="IPR036676">
    <property type="entry name" value="PurM-like_C_sf"/>
</dbReference>
<gene>
    <name evidence="1" type="primary">thiL</name>
    <name evidence="3" type="ORF">JL106_12400</name>
</gene>
<feature type="binding site" evidence="1">
    <location>
        <position position="75"/>
    </location>
    <ligand>
        <name>Mg(2+)</name>
        <dbReference type="ChEBI" id="CHEBI:18420"/>
        <label>3</label>
    </ligand>
</feature>
<feature type="binding site" evidence="1">
    <location>
        <position position="123"/>
    </location>
    <ligand>
        <name>Mg(2+)</name>
        <dbReference type="ChEBI" id="CHEBI:18420"/>
        <label>1</label>
    </ligand>
</feature>
<feature type="binding site" evidence="1">
    <location>
        <position position="325"/>
    </location>
    <ligand>
        <name>substrate</name>
    </ligand>
</feature>
<reference evidence="3" key="1">
    <citation type="submission" date="2021-01" db="EMBL/GenBank/DDBJ databases">
        <title>YIM 132084 draft genome.</title>
        <authorList>
            <person name="An D."/>
        </authorList>
    </citation>
    <scope>NUCLEOTIDE SEQUENCE</scope>
    <source>
        <strain evidence="3">YIM 132084</strain>
    </source>
</reference>
<proteinExistence type="inferred from homology"/>
<feature type="binding site" evidence="1">
    <location>
        <position position="210"/>
    </location>
    <ligand>
        <name>Mg(2+)</name>
        <dbReference type="ChEBI" id="CHEBI:18420"/>
        <label>3</label>
    </ligand>
</feature>
<keyword evidence="1" id="KW-0460">Magnesium</keyword>
<feature type="binding site" evidence="1">
    <location>
        <position position="30"/>
    </location>
    <ligand>
        <name>Mg(2+)</name>
        <dbReference type="ChEBI" id="CHEBI:18420"/>
        <label>3</label>
    </ligand>
</feature>
<keyword evidence="4" id="KW-1185">Reference proteome</keyword>
<dbReference type="Pfam" id="PF00586">
    <property type="entry name" value="AIRS"/>
    <property type="match status" value="1"/>
</dbReference>
<comment type="miscellaneous">
    <text evidence="1">Reaction mechanism of ThiL seems to utilize a direct, inline transfer of the gamma-phosphate of ATP to TMP rather than a phosphorylated enzyme intermediate.</text>
</comment>
<dbReference type="InterPro" id="IPR036921">
    <property type="entry name" value="PurM-like_N_sf"/>
</dbReference>
<accession>A0A938YHU9</accession>
<dbReference type="CDD" id="cd02194">
    <property type="entry name" value="ThiL"/>
    <property type="match status" value="1"/>
</dbReference>
<keyword evidence="1 3" id="KW-0808">Transferase</keyword>
<keyword evidence="1 3" id="KW-0418">Kinase</keyword>
<comment type="catalytic activity">
    <reaction evidence="1">
        <text>thiamine phosphate + ATP = thiamine diphosphate + ADP</text>
        <dbReference type="Rhea" id="RHEA:15913"/>
        <dbReference type="ChEBI" id="CHEBI:30616"/>
        <dbReference type="ChEBI" id="CHEBI:37575"/>
        <dbReference type="ChEBI" id="CHEBI:58937"/>
        <dbReference type="ChEBI" id="CHEBI:456216"/>
        <dbReference type="EC" id="2.7.4.16"/>
    </reaction>
</comment>
<feature type="binding site" evidence="1">
    <location>
        <position position="46"/>
    </location>
    <ligand>
        <name>Mg(2+)</name>
        <dbReference type="ChEBI" id="CHEBI:18420"/>
        <label>2</label>
    </ligand>
</feature>
<dbReference type="InterPro" id="IPR016188">
    <property type="entry name" value="PurM-like_N"/>
</dbReference>
<feature type="binding site" evidence="1">
    <location>
        <position position="75"/>
    </location>
    <ligand>
        <name>Mg(2+)</name>
        <dbReference type="ChEBI" id="CHEBI:18420"/>
        <label>2</label>
    </ligand>
</feature>
<evidence type="ECO:0000256" key="1">
    <source>
        <dbReference type="HAMAP-Rule" id="MF_02128"/>
    </source>
</evidence>